<dbReference type="InterPro" id="IPR004136">
    <property type="entry name" value="NMO"/>
</dbReference>
<keyword evidence="3 4" id="KW-0560">Oxidoreductase</keyword>
<reference evidence="4 5" key="1">
    <citation type="submission" date="2020-08" db="EMBL/GenBank/DDBJ databases">
        <title>Genomic Encyclopedia of Type Strains, Phase III (KMG-III): the genomes of soil and plant-associated and newly described type strains.</title>
        <authorList>
            <person name="Whitman W."/>
        </authorList>
    </citation>
    <scope>NUCLEOTIDE SEQUENCE [LARGE SCALE GENOMIC DNA]</scope>
    <source>
        <strain evidence="4 5">CECT 3273</strain>
    </source>
</reference>
<gene>
    <name evidence="4" type="ORF">FHS37_002125</name>
</gene>
<dbReference type="Proteomes" id="UP000579523">
    <property type="component" value="Unassembled WGS sequence"/>
</dbReference>
<dbReference type="PANTHER" id="PTHR32332">
    <property type="entry name" value="2-NITROPROPANE DIOXYGENASE"/>
    <property type="match status" value="1"/>
</dbReference>
<dbReference type="PANTHER" id="PTHR32332:SF20">
    <property type="entry name" value="2-NITROPROPANE DIOXYGENASE-LIKE PROTEIN"/>
    <property type="match status" value="1"/>
</dbReference>
<evidence type="ECO:0000256" key="2">
    <source>
        <dbReference type="ARBA" id="ARBA00022643"/>
    </source>
</evidence>
<dbReference type="GO" id="GO:0018580">
    <property type="term" value="F:nitronate monooxygenase activity"/>
    <property type="evidence" value="ECO:0007669"/>
    <property type="project" value="UniProtKB-EC"/>
</dbReference>
<sequence>MTALLRSTHEPGEATMLRTRLCDVLGIDVPVIGAPYGPYEQVDLAAAVCGAGGLGSLGTAVRPLADLRRQWARMRELTDRPFAINHTLRPLNEEAFQATLDERPAAISFHLGVPGDLIGRAHEAGILWIQQVMDVRQAEQAVRAGADVIVAQGGEAGGQGGEVATMVLVPQVVDVAGAIPVVAAGGIADGRGLAAALALGAQGVALGTRLLASVEMDIAGEWKDRIVAAEARDTVKLAHSDRFMPPFSRPDAYGFPRSLRTPFLEEAEAHPERVRPAEAGPRIVEAVLAGRGHEVLPFTGQSAALVHDVLPAAEIVRRIVDDAETILRRTADACTHGTPH</sequence>
<dbReference type="EMBL" id="JACHJI010000003">
    <property type="protein sequence ID" value="MBB4898090.1"/>
    <property type="molecule type" value="Genomic_DNA"/>
</dbReference>
<dbReference type="SUPFAM" id="SSF51412">
    <property type="entry name" value="Inosine monophosphate dehydrogenase (IMPDH)"/>
    <property type="match status" value="1"/>
</dbReference>
<accession>A0A7W7LX87</accession>
<evidence type="ECO:0000313" key="4">
    <source>
        <dbReference type="EMBL" id="MBB4898090.1"/>
    </source>
</evidence>
<dbReference type="EC" id="1.3.1.9" evidence="4"/>
<dbReference type="Pfam" id="PF03060">
    <property type="entry name" value="NMO"/>
    <property type="match status" value="2"/>
</dbReference>
<keyword evidence="4" id="KW-0503">Monooxygenase</keyword>
<evidence type="ECO:0000256" key="3">
    <source>
        <dbReference type="ARBA" id="ARBA00023002"/>
    </source>
</evidence>
<keyword evidence="2" id="KW-0288">FMN</keyword>
<evidence type="ECO:0000313" key="5">
    <source>
        <dbReference type="Proteomes" id="UP000579523"/>
    </source>
</evidence>
<evidence type="ECO:0000256" key="1">
    <source>
        <dbReference type="ARBA" id="ARBA00022630"/>
    </source>
</evidence>
<dbReference type="GO" id="GO:0004318">
    <property type="term" value="F:enoyl-[acyl-carrier-protein] reductase (NADH) activity"/>
    <property type="evidence" value="ECO:0007669"/>
    <property type="project" value="UniProtKB-EC"/>
</dbReference>
<dbReference type="EC" id="1.13.12.16" evidence="4"/>
<dbReference type="CDD" id="cd04730">
    <property type="entry name" value="NPD_like"/>
    <property type="match status" value="1"/>
</dbReference>
<dbReference type="InterPro" id="IPR013785">
    <property type="entry name" value="Aldolase_TIM"/>
</dbReference>
<keyword evidence="1" id="KW-0285">Flavoprotein</keyword>
<name>A0A7W7LX87_9ACTN</name>
<protein>
    <submittedName>
        <fullName evidence="4">Nitronate monooxygenase/enoyl-[acyl-carrier protein] reductase II</fullName>
        <ecNumber evidence="4">1.13.12.16</ecNumber>
        <ecNumber evidence="4">1.3.1.9</ecNumber>
    </submittedName>
</protein>
<dbReference type="AlphaFoldDB" id="A0A7W7LX87"/>
<dbReference type="Gene3D" id="3.20.20.70">
    <property type="entry name" value="Aldolase class I"/>
    <property type="match status" value="1"/>
</dbReference>
<comment type="caution">
    <text evidence="4">The sequence shown here is derived from an EMBL/GenBank/DDBJ whole genome shotgun (WGS) entry which is preliminary data.</text>
</comment>
<dbReference type="RefSeq" id="WP_229889969.1">
    <property type="nucleotide sequence ID" value="NZ_BMTI01000007.1"/>
</dbReference>
<organism evidence="4 5">
    <name type="scientific">Streptomyces griseomycini</name>
    <dbReference type="NCBI Taxonomy" id="66895"/>
    <lineage>
        <taxon>Bacteria</taxon>
        <taxon>Bacillati</taxon>
        <taxon>Actinomycetota</taxon>
        <taxon>Actinomycetes</taxon>
        <taxon>Kitasatosporales</taxon>
        <taxon>Streptomycetaceae</taxon>
        <taxon>Streptomyces</taxon>
    </lineage>
</organism>
<proteinExistence type="predicted"/>
<keyword evidence="5" id="KW-1185">Reference proteome</keyword>